<name>A0A9X4MUE2_STRSU</name>
<accession>A0A9X4MUE2</accession>
<dbReference type="Proteomes" id="UP001152875">
    <property type="component" value="Unassembled WGS sequence"/>
</dbReference>
<proteinExistence type="predicted"/>
<dbReference type="EMBL" id="JANFMP010000018">
    <property type="protein sequence ID" value="MDG4527166.1"/>
    <property type="molecule type" value="Genomic_DNA"/>
</dbReference>
<comment type="caution">
    <text evidence="2">The sequence shown here is derived from an EMBL/GenBank/DDBJ whole genome shotgun (WGS) entry which is preliminary data.</text>
</comment>
<gene>
    <name evidence="2" type="ORF">NOL13_07110</name>
</gene>
<dbReference type="RefSeq" id="WP_277944717.1">
    <property type="nucleotide sequence ID" value="NZ_JANFMO010000039.1"/>
</dbReference>
<evidence type="ECO:0000313" key="2">
    <source>
        <dbReference type="EMBL" id="MDG4527166.1"/>
    </source>
</evidence>
<dbReference type="AlphaFoldDB" id="A0A9X4MUE2"/>
<sequence>MTIREYIELHITLFGLANDKKTFNKIKTKVSRTLNEIDGWYELDSKVQVGKTTAFVLDDDIYEKLDREMRPYFLKLAKIRAQEFEQTQKRLQLQYQNLNSEYELSTEPDKDPYLSEIPREEKLYLMIEALFEDKFELDEEAWKNDITTQQLFFDDPDYHANTSLIMSAVRLRKPREYYVKKRESE</sequence>
<protein>
    <submittedName>
        <fullName evidence="2">Uncharacterized protein</fullName>
    </submittedName>
</protein>
<evidence type="ECO:0000256" key="1">
    <source>
        <dbReference type="SAM" id="Coils"/>
    </source>
</evidence>
<reference evidence="2" key="1">
    <citation type="submission" date="2022-07" db="EMBL/GenBank/DDBJ databases">
        <title>Whole Genome Sequencing of Streptococcus suis.</title>
        <authorList>
            <person name="Dai X."/>
            <person name="Huang J."/>
            <person name="Wang L."/>
        </authorList>
    </citation>
    <scope>NUCLEOTIDE SEQUENCE</scope>
    <source>
        <strain evidence="2">XNB2</strain>
    </source>
</reference>
<keyword evidence="1" id="KW-0175">Coiled coil</keyword>
<organism evidence="2 3">
    <name type="scientific">Streptococcus suis</name>
    <dbReference type="NCBI Taxonomy" id="1307"/>
    <lineage>
        <taxon>Bacteria</taxon>
        <taxon>Bacillati</taxon>
        <taxon>Bacillota</taxon>
        <taxon>Bacilli</taxon>
        <taxon>Lactobacillales</taxon>
        <taxon>Streptococcaceae</taxon>
        <taxon>Streptococcus</taxon>
    </lineage>
</organism>
<evidence type="ECO:0000313" key="3">
    <source>
        <dbReference type="Proteomes" id="UP001152875"/>
    </source>
</evidence>
<feature type="coiled-coil region" evidence="1">
    <location>
        <begin position="74"/>
        <end position="101"/>
    </location>
</feature>